<dbReference type="Gene3D" id="3.30.160.60">
    <property type="entry name" value="Classic Zinc Finger"/>
    <property type="match status" value="1"/>
</dbReference>
<dbReference type="InterPro" id="IPR012337">
    <property type="entry name" value="RNaseH-like_sf"/>
</dbReference>
<keyword evidence="2" id="KW-1185">Reference proteome</keyword>
<comment type="caution">
    <text evidence="1">The sequence shown here is derived from an EMBL/GenBank/DDBJ whole genome shotgun (WGS) entry which is preliminary data.</text>
</comment>
<dbReference type="SUPFAM" id="SSF53098">
    <property type="entry name" value="Ribonuclease H-like"/>
    <property type="match status" value="1"/>
</dbReference>
<evidence type="ECO:0000313" key="1">
    <source>
        <dbReference type="EMBL" id="KAJ8909743.1"/>
    </source>
</evidence>
<evidence type="ECO:0000313" key="2">
    <source>
        <dbReference type="Proteomes" id="UP001159042"/>
    </source>
</evidence>
<proteinExistence type="predicted"/>
<accession>A0AAV8V6N1</accession>
<dbReference type="Proteomes" id="UP001159042">
    <property type="component" value="Unassembled WGS sequence"/>
</dbReference>
<gene>
    <name evidence="1" type="ORF">NQ315_014011</name>
</gene>
<dbReference type="AlphaFoldDB" id="A0AAV8V6N1"/>
<name>A0AAV8V6N1_9CUCU</name>
<evidence type="ECO:0008006" key="3">
    <source>
        <dbReference type="Google" id="ProtNLM"/>
    </source>
</evidence>
<dbReference type="PANTHER" id="PTHR37162:SF1">
    <property type="entry name" value="BED-TYPE DOMAIN-CONTAINING PROTEIN"/>
    <property type="match status" value="1"/>
</dbReference>
<organism evidence="1 2">
    <name type="scientific">Exocentrus adspersus</name>
    <dbReference type="NCBI Taxonomy" id="1586481"/>
    <lineage>
        <taxon>Eukaryota</taxon>
        <taxon>Metazoa</taxon>
        <taxon>Ecdysozoa</taxon>
        <taxon>Arthropoda</taxon>
        <taxon>Hexapoda</taxon>
        <taxon>Insecta</taxon>
        <taxon>Pterygota</taxon>
        <taxon>Neoptera</taxon>
        <taxon>Endopterygota</taxon>
        <taxon>Coleoptera</taxon>
        <taxon>Polyphaga</taxon>
        <taxon>Cucujiformia</taxon>
        <taxon>Chrysomeloidea</taxon>
        <taxon>Cerambycidae</taxon>
        <taxon>Lamiinae</taxon>
        <taxon>Acanthocinini</taxon>
        <taxon>Exocentrus</taxon>
    </lineage>
</organism>
<dbReference type="EMBL" id="JANEYG010000422">
    <property type="protein sequence ID" value="KAJ8909743.1"/>
    <property type="molecule type" value="Genomic_DNA"/>
</dbReference>
<dbReference type="PANTHER" id="PTHR37162">
    <property type="entry name" value="HAT FAMILY DIMERISATION DOMAINCONTAINING PROTEIN-RELATED"/>
    <property type="match status" value="1"/>
</dbReference>
<reference evidence="1 2" key="1">
    <citation type="journal article" date="2023" name="Insect Mol. Biol.">
        <title>Genome sequencing provides insights into the evolution of gene families encoding plant cell wall-degrading enzymes in longhorned beetles.</title>
        <authorList>
            <person name="Shin N.R."/>
            <person name="Okamura Y."/>
            <person name="Kirsch R."/>
            <person name="Pauchet Y."/>
        </authorList>
    </citation>
    <scope>NUCLEOTIDE SEQUENCE [LARGE SCALE GENOMIC DNA]</scope>
    <source>
        <strain evidence="1">EAD_L_NR</strain>
    </source>
</reference>
<protein>
    <recommendedName>
        <fullName evidence="3">DUF4371 domain-containing protein</fullName>
    </recommendedName>
</protein>
<sequence>MNPIETSNKKTFQKSWLDDPILKIFVEIYPNDSSKPSKLQCKICNKIINAGKSELTKHAEGKGHIKNMKLLCSNKKINDDFTVNQANRHSDKVKEAELHLCYFFAEHNVAINIVEHLIPLLQKLFTDPKVLADVTLGRTKCTEIIKNILANKELDNTVSELRVTPFSVLIDESTDITDQKNLCILVRYVNRRKGKAETKLLELLRINAAEGTAEKLYNEFKKYLESHNIPLKNIVGLACDGYNLMVGVKNSFYSHLKKDVPHALLIQCICHSAAIVASKACEELPRSTEEILRLTYSYVSGSAKDAKY</sequence>